<evidence type="ECO:0000313" key="2">
    <source>
        <dbReference type="Proteomes" id="UP001153148"/>
    </source>
</evidence>
<proteinExistence type="predicted"/>
<reference evidence="1" key="1">
    <citation type="submission" date="2021-03" db="EMBL/GenBank/DDBJ databases">
        <authorList>
            <person name="Tran Van P."/>
        </authorList>
    </citation>
    <scope>NUCLEOTIDE SEQUENCE</scope>
</reference>
<sequence length="268" mass="30609">MAVSFERSHARYMRSGQFRKLEKPLRLGQLSRSEELSPLSISPELSRRGISPSEEVWRIASGIAHKSFQIEFPSGDLMEELMAFSWKMTFIYPYYVNAQARKFQALLITPDQIGRVQPMEKPPPVHPTEIRASISPSSVVKLNTTRALANYTTEAESLLCQESKSLLCAWWKHSKFTYFTRGHITDSQRELSYVSCIMACCGIPSPQSFGTSWFYSVVRLKSQSQVKQRYTDSHDNCSYCRDIKNIHASFVLSQTTEDGEIEVRISVV</sequence>
<dbReference type="Proteomes" id="UP001153148">
    <property type="component" value="Unassembled WGS sequence"/>
</dbReference>
<evidence type="ECO:0000313" key="1">
    <source>
        <dbReference type="EMBL" id="CAG2054652.1"/>
    </source>
</evidence>
<keyword evidence="2" id="KW-1185">Reference proteome</keyword>
<gene>
    <name evidence="1" type="ORF">TPAB3V08_LOCUS1673</name>
</gene>
<name>A0ABN7NJ40_TIMPD</name>
<accession>A0ABN7NJ40</accession>
<protein>
    <submittedName>
        <fullName evidence="1">Uncharacterized protein</fullName>
    </submittedName>
</protein>
<comment type="caution">
    <text evidence="1">The sequence shown here is derived from an EMBL/GenBank/DDBJ whole genome shotgun (WGS) entry which is preliminary data.</text>
</comment>
<organism evidence="1 2">
    <name type="scientific">Timema podura</name>
    <name type="common">Walking stick</name>
    <dbReference type="NCBI Taxonomy" id="61482"/>
    <lineage>
        <taxon>Eukaryota</taxon>
        <taxon>Metazoa</taxon>
        <taxon>Ecdysozoa</taxon>
        <taxon>Arthropoda</taxon>
        <taxon>Hexapoda</taxon>
        <taxon>Insecta</taxon>
        <taxon>Pterygota</taxon>
        <taxon>Neoptera</taxon>
        <taxon>Polyneoptera</taxon>
        <taxon>Phasmatodea</taxon>
        <taxon>Timematodea</taxon>
        <taxon>Timematoidea</taxon>
        <taxon>Timematidae</taxon>
        <taxon>Timema</taxon>
    </lineage>
</organism>
<dbReference type="EMBL" id="CAJPIN010001573">
    <property type="protein sequence ID" value="CAG2054652.1"/>
    <property type="molecule type" value="Genomic_DNA"/>
</dbReference>